<dbReference type="InterPro" id="IPR007627">
    <property type="entry name" value="RNA_pol_sigma70_r2"/>
</dbReference>
<dbReference type="eggNOG" id="COG1595">
    <property type="taxonomic scope" value="Bacteria"/>
</dbReference>
<evidence type="ECO:0000256" key="4">
    <source>
        <dbReference type="ARBA" id="ARBA00023125"/>
    </source>
</evidence>
<dbReference type="InterPro" id="IPR036388">
    <property type="entry name" value="WH-like_DNA-bd_sf"/>
</dbReference>
<name>R4KPL3_9FIRM</name>
<keyword evidence="4" id="KW-0238">DNA-binding</keyword>
<dbReference type="Proteomes" id="UP000013520">
    <property type="component" value="Chromosome"/>
</dbReference>
<evidence type="ECO:0000259" key="6">
    <source>
        <dbReference type="Pfam" id="PF04542"/>
    </source>
</evidence>
<reference evidence="8 9" key="1">
    <citation type="submission" date="2012-01" db="EMBL/GenBank/DDBJ databases">
        <title>Complete sequence of Desulfotomaculum gibsoniae DSM 7213.</title>
        <authorList>
            <consortium name="US DOE Joint Genome Institute"/>
            <person name="Lucas S."/>
            <person name="Han J."/>
            <person name="Lapidus A."/>
            <person name="Cheng J.-F."/>
            <person name="Goodwin L."/>
            <person name="Pitluck S."/>
            <person name="Peters L."/>
            <person name="Ovchinnikova G."/>
            <person name="Teshima H."/>
            <person name="Detter J.C."/>
            <person name="Han C."/>
            <person name="Tapia R."/>
            <person name="Land M."/>
            <person name="Hauser L."/>
            <person name="Kyrpides N."/>
            <person name="Ivanova N."/>
            <person name="Pagani I."/>
            <person name="Parshina S."/>
            <person name="Plugge C."/>
            <person name="Muyzer G."/>
            <person name="Kuever J."/>
            <person name="Ivanova A."/>
            <person name="Nazina T."/>
            <person name="Klenk H.-P."/>
            <person name="Brambilla E."/>
            <person name="Spring S."/>
            <person name="Stams A.F."/>
            <person name="Woyke T."/>
        </authorList>
    </citation>
    <scope>NUCLEOTIDE SEQUENCE [LARGE SCALE GENOMIC DNA]</scope>
    <source>
        <strain evidence="8 9">DSM 7213</strain>
    </source>
</reference>
<dbReference type="RefSeq" id="WP_015617984.1">
    <property type="nucleotide sequence ID" value="NC_021184.1"/>
</dbReference>
<dbReference type="NCBIfam" id="TIGR02937">
    <property type="entry name" value="sigma70-ECF"/>
    <property type="match status" value="1"/>
</dbReference>
<dbReference type="EMBL" id="CP003273">
    <property type="protein sequence ID" value="AGL02500.1"/>
    <property type="molecule type" value="Genomic_DNA"/>
</dbReference>
<dbReference type="PANTHER" id="PTHR43133">
    <property type="entry name" value="RNA POLYMERASE ECF-TYPE SIGMA FACTO"/>
    <property type="match status" value="1"/>
</dbReference>
<dbReference type="Gene3D" id="1.10.10.10">
    <property type="entry name" value="Winged helix-like DNA-binding domain superfamily/Winged helix DNA-binding domain"/>
    <property type="match status" value="1"/>
</dbReference>
<keyword evidence="2" id="KW-0805">Transcription regulation</keyword>
<gene>
    <name evidence="8" type="ORF">Desgi_3142</name>
</gene>
<dbReference type="STRING" id="767817.Desgi_3142"/>
<protein>
    <submittedName>
        <fullName evidence="8">RNA polymerase sigma factor, sigma-70 family</fullName>
    </submittedName>
</protein>
<dbReference type="PANTHER" id="PTHR43133:SF8">
    <property type="entry name" value="RNA POLYMERASE SIGMA FACTOR HI_1459-RELATED"/>
    <property type="match status" value="1"/>
</dbReference>
<evidence type="ECO:0000256" key="2">
    <source>
        <dbReference type="ARBA" id="ARBA00023015"/>
    </source>
</evidence>
<keyword evidence="3" id="KW-0731">Sigma factor</keyword>
<dbReference type="SUPFAM" id="SSF88946">
    <property type="entry name" value="Sigma2 domain of RNA polymerase sigma factors"/>
    <property type="match status" value="1"/>
</dbReference>
<evidence type="ECO:0000313" key="9">
    <source>
        <dbReference type="Proteomes" id="UP000013520"/>
    </source>
</evidence>
<organism evidence="8 9">
    <name type="scientific">Desulfoscipio gibsoniae DSM 7213</name>
    <dbReference type="NCBI Taxonomy" id="767817"/>
    <lineage>
        <taxon>Bacteria</taxon>
        <taxon>Bacillati</taxon>
        <taxon>Bacillota</taxon>
        <taxon>Clostridia</taxon>
        <taxon>Eubacteriales</taxon>
        <taxon>Desulfallaceae</taxon>
        <taxon>Desulfoscipio</taxon>
    </lineage>
</organism>
<dbReference type="InterPro" id="IPR039425">
    <property type="entry name" value="RNA_pol_sigma-70-like"/>
</dbReference>
<keyword evidence="5" id="KW-0804">Transcription</keyword>
<accession>R4KPL3</accession>
<proteinExistence type="inferred from homology"/>
<feature type="domain" description="RNA polymerase sigma-70 region 2" evidence="6">
    <location>
        <begin position="31"/>
        <end position="88"/>
    </location>
</feature>
<dbReference type="KEGG" id="dgi:Desgi_3142"/>
<dbReference type="InterPro" id="IPR013325">
    <property type="entry name" value="RNA_pol_sigma_r2"/>
</dbReference>
<dbReference type="GO" id="GO:0003677">
    <property type="term" value="F:DNA binding"/>
    <property type="evidence" value="ECO:0007669"/>
    <property type="project" value="UniProtKB-KW"/>
</dbReference>
<evidence type="ECO:0000256" key="5">
    <source>
        <dbReference type="ARBA" id="ARBA00023163"/>
    </source>
</evidence>
<sequence>MDIPEEIIERVRHKEEQAYEELFQLSWDQAVRTCWLILRHQHDAEEVAQEAFLKLYVHRQQLQDVRAFRSWFYRILVNTALDKVRKRKTVINIDEIRLSSQSDDIQQAERRMLIDEAMRHLSYGERTAVVLVHFIGCTEAEAAEAAGWKLGKLKYRLNRGRRVLAREINEEIKNGVDKGGVQYV</sequence>
<keyword evidence="9" id="KW-1185">Reference proteome</keyword>
<dbReference type="SUPFAM" id="SSF88659">
    <property type="entry name" value="Sigma3 and sigma4 domains of RNA polymerase sigma factors"/>
    <property type="match status" value="1"/>
</dbReference>
<dbReference type="Pfam" id="PF08281">
    <property type="entry name" value="Sigma70_r4_2"/>
    <property type="match status" value="1"/>
</dbReference>
<dbReference type="OrthoDB" id="9782703at2"/>
<dbReference type="InterPro" id="IPR013249">
    <property type="entry name" value="RNA_pol_sigma70_r4_t2"/>
</dbReference>
<dbReference type="Gene3D" id="1.10.1740.10">
    <property type="match status" value="1"/>
</dbReference>
<feature type="domain" description="RNA polymerase sigma factor 70 region 4 type 2" evidence="7">
    <location>
        <begin position="112"/>
        <end position="162"/>
    </location>
</feature>
<evidence type="ECO:0000256" key="3">
    <source>
        <dbReference type="ARBA" id="ARBA00023082"/>
    </source>
</evidence>
<dbReference type="InterPro" id="IPR013324">
    <property type="entry name" value="RNA_pol_sigma_r3/r4-like"/>
</dbReference>
<evidence type="ECO:0000259" key="7">
    <source>
        <dbReference type="Pfam" id="PF08281"/>
    </source>
</evidence>
<dbReference type="HOGENOM" id="CLU_047691_3_0_9"/>
<comment type="similarity">
    <text evidence="1">Belongs to the sigma-70 factor family. ECF subfamily.</text>
</comment>
<evidence type="ECO:0000313" key="8">
    <source>
        <dbReference type="EMBL" id="AGL02500.1"/>
    </source>
</evidence>
<dbReference type="InterPro" id="IPR014284">
    <property type="entry name" value="RNA_pol_sigma-70_dom"/>
</dbReference>
<dbReference type="GO" id="GO:0016987">
    <property type="term" value="F:sigma factor activity"/>
    <property type="evidence" value="ECO:0007669"/>
    <property type="project" value="UniProtKB-KW"/>
</dbReference>
<evidence type="ECO:0000256" key="1">
    <source>
        <dbReference type="ARBA" id="ARBA00010641"/>
    </source>
</evidence>
<dbReference type="Pfam" id="PF04542">
    <property type="entry name" value="Sigma70_r2"/>
    <property type="match status" value="1"/>
</dbReference>
<dbReference type="GO" id="GO:0006352">
    <property type="term" value="P:DNA-templated transcription initiation"/>
    <property type="evidence" value="ECO:0007669"/>
    <property type="project" value="InterPro"/>
</dbReference>
<dbReference type="AlphaFoldDB" id="R4KPL3"/>